<accession>A0A2S1YNI3</accession>
<keyword evidence="1" id="KW-1133">Transmembrane helix</keyword>
<dbReference type="AlphaFoldDB" id="A0A2S1YNI3"/>
<sequence length="68" mass="8402">MYDIKGRLRIKWETRDHAKMFSYLRLYTAVLWWEPILLWTGNKLWMIVIVTLKIKKACWKCRLFILIS</sequence>
<name>A0A2S1YNI3_9FLAO</name>
<keyword evidence="1" id="KW-0472">Membrane</keyword>
<gene>
    <name evidence="2" type="ORF">HYN56_15970</name>
</gene>
<evidence type="ECO:0000256" key="1">
    <source>
        <dbReference type="SAM" id="Phobius"/>
    </source>
</evidence>
<proteinExistence type="predicted"/>
<organism evidence="2 3">
    <name type="scientific">Flavobacterium crocinum</name>
    <dbReference type="NCBI Taxonomy" id="2183896"/>
    <lineage>
        <taxon>Bacteria</taxon>
        <taxon>Pseudomonadati</taxon>
        <taxon>Bacteroidota</taxon>
        <taxon>Flavobacteriia</taxon>
        <taxon>Flavobacteriales</taxon>
        <taxon>Flavobacteriaceae</taxon>
        <taxon>Flavobacterium</taxon>
    </lineage>
</organism>
<dbReference type="KEGG" id="fcr:HYN56_15970"/>
<dbReference type="EMBL" id="CP029255">
    <property type="protein sequence ID" value="AWK05654.1"/>
    <property type="molecule type" value="Genomic_DNA"/>
</dbReference>
<evidence type="ECO:0000313" key="2">
    <source>
        <dbReference type="EMBL" id="AWK05654.1"/>
    </source>
</evidence>
<evidence type="ECO:0000313" key="3">
    <source>
        <dbReference type="Proteomes" id="UP000245250"/>
    </source>
</evidence>
<feature type="transmembrane region" description="Helical" evidence="1">
    <location>
        <begin position="30"/>
        <end position="52"/>
    </location>
</feature>
<keyword evidence="3" id="KW-1185">Reference proteome</keyword>
<reference evidence="2 3" key="1">
    <citation type="submission" date="2018-05" db="EMBL/GenBank/DDBJ databases">
        <title>Genome sequencing of Flavobacterium sp. HYN0056.</title>
        <authorList>
            <person name="Yi H."/>
            <person name="Baek C."/>
        </authorList>
    </citation>
    <scope>NUCLEOTIDE SEQUENCE [LARGE SCALE GENOMIC DNA]</scope>
    <source>
        <strain evidence="2 3">HYN0056</strain>
    </source>
</reference>
<protein>
    <submittedName>
        <fullName evidence="2">Uncharacterized protein</fullName>
    </submittedName>
</protein>
<dbReference type="Proteomes" id="UP000245250">
    <property type="component" value="Chromosome"/>
</dbReference>
<keyword evidence="1" id="KW-0812">Transmembrane</keyword>